<dbReference type="EMBL" id="JBHTMB010000149">
    <property type="protein sequence ID" value="MFD1235166.1"/>
    <property type="molecule type" value="Genomic_DNA"/>
</dbReference>
<proteinExistence type="inferred from homology"/>
<evidence type="ECO:0000313" key="4">
    <source>
        <dbReference type="Proteomes" id="UP001597182"/>
    </source>
</evidence>
<evidence type="ECO:0000256" key="2">
    <source>
        <dbReference type="SAM" id="MobiDB-lite"/>
    </source>
</evidence>
<keyword evidence="4" id="KW-1185">Reference proteome</keyword>
<gene>
    <name evidence="3" type="ORF">ACFQ34_17915</name>
</gene>
<sequence length="133" mass="13790">MTAAGTVAPAAGEPVGTDADERGRTEIAPSVLRKIVEYAADQVPGTLRTERRVAGFDVGDAGATAKVSVGGPAAEVDVRLELALRYPGSVRGVVDAVRSTVAEELGRLAGYRLRTMAVTVTGLRGLPPPPRLR</sequence>
<dbReference type="InterPro" id="IPR005531">
    <property type="entry name" value="Asp23"/>
</dbReference>
<comment type="similarity">
    <text evidence="1">Belongs to the asp23 family.</text>
</comment>
<accession>A0ABW3VK51</accession>
<evidence type="ECO:0000256" key="1">
    <source>
        <dbReference type="ARBA" id="ARBA00005721"/>
    </source>
</evidence>
<dbReference type="Proteomes" id="UP001597182">
    <property type="component" value="Unassembled WGS sequence"/>
</dbReference>
<feature type="region of interest" description="Disordered" evidence="2">
    <location>
        <begin position="1"/>
        <end position="26"/>
    </location>
</feature>
<reference evidence="4" key="1">
    <citation type="journal article" date="2019" name="Int. J. Syst. Evol. Microbiol.">
        <title>The Global Catalogue of Microorganisms (GCM) 10K type strain sequencing project: providing services to taxonomists for standard genome sequencing and annotation.</title>
        <authorList>
            <consortium name="The Broad Institute Genomics Platform"/>
            <consortium name="The Broad Institute Genome Sequencing Center for Infectious Disease"/>
            <person name="Wu L."/>
            <person name="Ma J."/>
        </authorList>
    </citation>
    <scope>NUCLEOTIDE SEQUENCE [LARGE SCALE GENOMIC DNA]</scope>
    <source>
        <strain evidence="4">CCUG 49018</strain>
    </source>
</reference>
<protein>
    <submittedName>
        <fullName evidence="3">Asp23/Gls24 family envelope stress response protein</fullName>
    </submittedName>
</protein>
<dbReference type="Pfam" id="PF03780">
    <property type="entry name" value="Asp23"/>
    <property type="match status" value="1"/>
</dbReference>
<dbReference type="RefSeq" id="WP_013675030.1">
    <property type="nucleotide sequence ID" value="NZ_BAABKS010000037.1"/>
</dbReference>
<name>A0ABW3VK51_9PSEU</name>
<organism evidence="3 4">
    <name type="scientific">Pseudonocardia benzenivorans</name>
    <dbReference type="NCBI Taxonomy" id="228005"/>
    <lineage>
        <taxon>Bacteria</taxon>
        <taxon>Bacillati</taxon>
        <taxon>Actinomycetota</taxon>
        <taxon>Actinomycetes</taxon>
        <taxon>Pseudonocardiales</taxon>
        <taxon>Pseudonocardiaceae</taxon>
        <taxon>Pseudonocardia</taxon>
    </lineage>
</organism>
<evidence type="ECO:0000313" key="3">
    <source>
        <dbReference type="EMBL" id="MFD1235166.1"/>
    </source>
</evidence>
<comment type="caution">
    <text evidence="3">The sequence shown here is derived from an EMBL/GenBank/DDBJ whole genome shotgun (WGS) entry which is preliminary data.</text>
</comment>